<evidence type="ECO:0000313" key="2">
    <source>
        <dbReference type="EMBL" id="CEM46745.1"/>
    </source>
</evidence>
<gene>
    <name evidence="2" type="ORF">Cvel_30462</name>
</gene>
<sequence>MDSGLRTAVFSRCFSFWLLLCSIFPANLTDDTGLWYQVDTPAGRSRVAVVVGLCVASALGDEATVELRVCREVHDRPCQTVAKKDVSKQLAESYPALYAPGCSEAEELKTVLYEGDHLIVGISTKYWNRGDYTLTARDAEIEGSCTEDTRFTDDDGDGCDVYAAYSDFCDGAEQLVAASSSSFAGRSTRDSCCACTGKPAPSRGNPQRVKRLPCI</sequence>
<dbReference type="AlphaFoldDB" id="A0A0G4HR18"/>
<accession>A0A0G4HR18</accession>
<proteinExistence type="predicted"/>
<dbReference type="VEuPathDB" id="CryptoDB:Cvel_30462"/>
<protein>
    <recommendedName>
        <fullName evidence="3">Lipocalin/cytosolic fatty-acid binding domain-containing protein</fullName>
    </recommendedName>
</protein>
<name>A0A0G4HR18_9ALVE</name>
<reference evidence="2" key="1">
    <citation type="submission" date="2014-11" db="EMBL/GenBank/DDBJ databases">
        <authorList>
            <person name="Otto D Thomas"/>
            <person name="Naeem Raeece"/>
        </authorList>
    </citation>
    <scope>NUCLEOTIDE SEQUENCE</scope>
</reference>
<feature type="signal peptide" evidence="1">
    <location>
        <begin position="1"/>
        <end position="29"/>
    </location>
</feature>
<organism evidence="2">
    <name type="scientific">Chromera velia CCMP2878</name>
    <dbReference type="NCBI Taxonomy" id="1169474"/>
    <lineage>
        <taxon>Eukaryota</taxon>
        <taxon>Sar</taxon>
        <taxon>Alveolata</taxon>
        <taxon>Colpodellida</taxon>
        <taxon>Chromeraceae</taxon>
        <taxon>Chromera</taxon>
    </lineage>
</organism>
<dbReference type="EMBL" id="CDMZ01003541">
    <property type="protein sequence ID" value="CEM46745.1"/>
    <property type="molecule type" value="Genomic_DNA"/>
</dbReference>
<evidence type="ECO:0000256" key="1">
    <source>
        <dbReference type="SAM" id="SignalP"/>
    </source>
</evidence>
<keyword evidence="1" id="KW-0732">Signal</keyword>
<evidence type="ECO:0008006" key="3">
    <source>
        <dbReference type="Google" id="ProtNLM"/>
    </source>
</evidence>
<feature type="chain" id="PRO_5005191747" description="Lipocalin/cytosolic fatty-acid binding domain-containing protein" evidence="1">
    <location>
        <begin position="30"/>
        <end position="215"/>
    </location>
</feature>